<reference evidence="2" key="1">
    <citation type="journal article" date="2022" name="Int. J. Mol. Sci.">
        <title>Draft Genome of Tanacetum Coccineum: Genomic Comparison of Closely Related Tanacetum-Family Plants.</title>
        <authorList>
            <person name="Yamashiro T."/>
            <person name="Shiraishi A."/>
            <person name="Nakayama K."/>
            <person name="Satake H."/>
        </authorList>
    </citation>
    <scope>NUCLEOTIDE SEQUENCE</scope>
</reference>
<proteinExistence type="predicted"/>
<comment type="caution">
    <text evidence="2">The sequence shown here is derived from an EMBL/GenBank/DDBJ whole genome shotgun (WGS) entry which is preliminary data.</text>
</comment>
<keyword evidence="3" id="KW-1185">Reference proteome</keyword>
<name>A0ABQ4WFU0_9ASTR</name>
<sequence>MQVIGWSMWFSEYLFLERTGPRMKVGLQRLKNYPQPFWLALFAEGTRFTQAKLLTAQEYASLNGLPVPEMCSFREQSVHMVHIDLTCEALERVFKATLELLVAYKDQVAGIVYVFMPSYSGVFICLEAANEEPKDDDGMDDSLETDDGEDDGSDNDMGDDAGDGDEADSLRLQRLAAQAKSFRPADDDDDDSVMMRNYI</sequence>
<evidence type="ECO:0000256" key="1">
    <source>
        <dbReference type="SAM" id="MobiDB-lite"/>
    </source>
</evidence>
<evidence type="ECO:0000313" key="3">
    <source>
        <dbReference type="Proteomes" id="UP001151760"/>
    </source>
</evidence>
<organism evidence="2 3">
    <name type="scientific">Tanacetum coccineum</name>
    <dbReference type="NCBI Taxonomy" id="301880"/>
    <lineage>
        <taxon>Eukaryota</taxon>
        <taxon>Viridiplantae</taxon>
        <taxon>Streptophyta</taxon>
        <taxon>Embryophyta</taxon>
        <taxon>Tracheophyta</taxon>
        <taxon>Spermatophyta</taxon>
        <taxon>Magnoliopsida</taxon>
        <taxon>eudicotyledons</taxon>
        <taxon>Gunneridae</taxon>
        <taxon>Pentapetalae</taxon>
        <taxon>asterids</taxon>
        <taxon>campanulids</taxon>
        <taxon>Asterales</taxon>
        <taxon>Asteraceae</taxon>
        <taxon>Asteroideae</taxon>
        <taxon>Anthemideae</taxon>
        <taxon>Anthemidinae</taxon>
        <taxon>Tanacetum</taxon>
    </lineage>
</organism>
<dbReference type="CDD" id="cd07990">
    <property type="entry name" value="LPLAT_LCLAT1-like"/>
    <property type="match status" value="1"/>
</dbReference>
<feature type="region of interest" description="Disordered" evidence="1">
    <location>
        <begin position="132"/>
        <end position="199"/>
    </location>
</feature>
<dbReference type="EMBL" id="BQNB010008603">
    <property type="protein sequence ID" value="GJS51685.1"/>
    <property type="molecule type" value="Genomic_DNA"/>
</dbReference>
<evidence type="ECO:0000313" key="2">
    <source>
        <dbReference type="EMBL" id="GJS51685.1"/>
    </source>
</evidence>
<dbReference type="PANTHER" id="PTHR10983:SF24">
    <property type="entry name" value="1-ACYLGLYCEROL-3-PHOSPHATE O-ACYLTRANSFERASE 3, ISOFORM E-RELATED"/>
    <property type="match status" value="1"/>
</dbReference>
<dbReference type="PANTHER" id="PTHR10983">
    <property type="entry name" value="1-ACYLGLYCEROL-3-PHOSPHATE ACYLTRANSFERASE-RELATED"/>
    <property type="match status" value="1"/>
</dbReference>
<protein>
    <submittedName>
        <fullName evidence="2">Uncharacterized protein</fullName>
    </submittedName>
</protein>
<reference evidence="2" key="2">
    <citation type="submission" date="2022-01" db="EMBL/GenBank/DDBJ databases">
        <authorList>
            <person name="Yamashiro T."/>
            <person name="Shiraishi A."/>
            <person name="Satake H."/>
            <person name="Nakayama K."/>
        </authorList>
    </citation>
    <scope>NUCLEOTIDE SEQUENCE</scope>
</reference>
<dbReference type="Proteomes" id="UP001151760">
    <property type="component" value="Unassembled WGS sequence"/>
</dbReference>
<accession>A0ABQ4WFU0</accession>
<gene>
    <name evidence="2" type="ORF">Tco_0625047</name>
</gene>
<feature type="compositionally biased region" description="Acidic residues" evidence="1">
    <location>
        <begin position="132"/>
        <end position="167"/>
    </location>
</feature>